<gene>
    <name evidence="3" type="ORF">KHB02_37090</name>
</gene>
<protein>
    <submittedName>
        <fullName evidence="3">PepSY domain-containing protein</fullName>
    </submittedName>
</protein>
<dbReference type="AlphaFoldDB" id="A0A942T8N4"/>
<comment type="caution">
    <text evidence="3">The sequence shown here is derived from an EMBL/GenBank/DDBJ whole genome shotgun (WGS) entry which is preliminary data.</text>
</comment>
<organism evidence="3">
    <name type="scientific">Neobacillus citreus</name>
    <dbReference type="NCBI Taxonomy" id="2833578"/>
    <lineage>
        <taxon>Bacteria</taxon>
        <taxon>Bacillati</taxon>
        <taxon>Bacillota</taxon>
        <taxon>Bacilli</taxon>
        <taxon>Bacillales</taxon>
        <taxon>Bacillaceae</taxon>
        <taxon>Neobacillus</taxon>
    </lineage>
</organism>
<reference evidence="3" key="1">
    <citation type="submission" date="2021-05" db="EMBL/GenBank/DDBJ databases">
        <title>Novel Bacillus species.</title>
        <authorList>
            <person name="Liu G."/>
        </authorList>
    </citation>
    <scope>NUCLEOTIDE SEQUENCE</scope>
    <source>
        <strain evidence="3">FJAT-50051</strain>
    </source>
</reference>
<evidence type="ECO:0000313" key="3">
    <source>
        <dbReference type="EMBL" id="MBS4186991.1"/>
    </source>
</evidence>
<dbReference type="InterPro" id="IPR025711">
    <property type="entry name" value="PepSY"/>
</dbReference>
<evidence type="ECO:0000256" key="1">
    <source>
        <dbReference type="SAM" id="MobiDB-lite"/>
    </source>
</evidence>
<proteinExistence type="predicted"/>
<feature type="compositionally biased region" description="Low complexity" evidence="1">
    <location>
        <begin position="52"/>
        <end position="67"/>
    </location>
</feature>
<accession>A0A942T8N4</accession>
<dbReference type="Gene3D" id="3.30.505.20">
    <property type="match status" value="1"/>
</dbReference>
<name>A0A942T8N4_9BACI</name>
<dbReference type="EMBL" id="JAGYPE010000008">
    <property type="protein sequence ID" value="MBS4186991.1"/>
    <property type="molecule type" value="Genomic_DNA"/>
</dbReference>
<dbReference type="Gene3D" id="3.10.450.40">
    <property type="match status" value="1"/>
</dbReference>
<sequence length="213" mass="21708">MELRDQHSTRTTPRRARGILGLAALPVAAALVLTGCTADGDDDTASAGAGGTATSSSAARTGTADSGPSTEDLLAAVATAQDAVGSGTVVSVEQERDGAAWEVLVVGDDGTEHEVHTERDGSATAGDAVTERPDADDRAEHERLLAAADLDVRDAVAAVTDRHDGTVTEIGLDDHRGTVVWEADVRDTAGTAHSVRLDAGSGDVVTDQVDTDD</sequence>
<evidence type="ECO:0000259" key="2">
    <source>
        <dbReference type="Pfam" id="PF03413"/>
    </source>
</evidence>
<feature type="region of interest" description="Disordered" evidence="1">
    <location>
        <begin position="113"/>
        <end position="137"/>
    </location>
</feature>
<feature type="region of interest" description="Disordered" evidence="1">
    <location>
        <begin position="46"/>
        <end position="69"/>
    </location>
</feature>
<feature type="domain" description="PepSY" evidence="2">
    <location>
        <begin position="154"/>
        <end position="205"/>
    </location>
</feature>
<dbReference type="Pfam" id="PF03413">
    <property type="entry name" value="PepSY"/>
    <property type="match status" value="1"/>
</dbReference>